<keyword evidence="1" id="KW-1133">Transmembrane helix</keyword>
<dbReference type="EMBL" id="CP009245">
    <property type="protein sequence ID" value="APT83974.1"/>
    <property type="molecule type" value="Genomic_DNA"/>
</dbReference>
<dbReference type="Proteomes" id="UP000185478">
    <property type="component" value="Chromosome"/>
</dbReference>
<dbReference type="RefSeq" id="WP_075724617.1">
    <property type="nucleotide sequence ID" value="NZ_CP009245.1"/>
</dbReference>
<gene>
    <name evidence="2" type="ORF">CAQU_01555</name>
</gene>
<sequence length="130" mass="14364">MSPTPTRRPRSRSWWPLAVACVISVIALGIITLAPITTKHLLLYGFLWFVYPLVVFGVSYWDCFRAGFAWRWVFIPAIAAGAASMIFVGFFDVTSPLIAIIVGALGALAGHAFGRIHRENCSREQILKIA</sequence>
<accession>A0A1L7CDT1</accession>
<keyword evidence="3" id="KW-1185">Reference proteome</keyword>
<feature type="transmembrane region" description="Helical" evidence="1">
    <location>
        <begin position="42"/>
        <end position="61"/>
    </location>
</feature>
<organism evidence="2 3">
    <name type="scientific">Corynebacterium aquilae DSM 44791</name>
    <dbReference type="NCBI Taxonomy" id="1431546"/>
    <lineage>
        <taxon>Bacteria</taxon>
        <taxon>Bacillati</taxon>
        <taxon>Actinomycetota</taxon>
        <taxon>Actinomycetes</taxon>
        <taxon>Mycobacteriales</taxon>
        <taxon>Corynebacteriaceae</taxon>
        <taxon>Corynebacterium</taxon>
    </lineage>
</organism>
<proteinExistence type="predicted"/>
<feature type="transmembrane region" description="Helical" evidence="1">
    <location>
        <begin position="68"/>
        <end position="91"/>
    </location>
</feature>
<protein>
    <submittedName>
        <fullName evidence="2">Uncharacterized protein</fullName>
    </submittedName>
</protein>
<keyword evidence="1" id="KW-0472">Membrane</keyword>
<keyword evidence="1" id="KW-0812">Transmembrane</keyword>
<name>A0A1L7CDT1_9CORY</name>
<feature type="transmembrane region" description="Helical" evidence="1">
    <location>
        <begin position="14"/>
        <end position="36"/>
    </location>
</feature>
<evidence type="ECO:0000313" key="2">
    <source>
        <dbReference type="EMBL" id="APT83974.1"/>
    </source>
</evidence>
<dbReference type="KEGG" id="caqu:CAQU_01555"/>
<feature type="transmembrane region" description="Helical" evidence="1">
    <location>
        <begin position="97"/>
        <end position="114"/>
    </location>
</feature>
<evidence type="ECO:0000256" key="1">
    <source>
        <dbReference type="SAM" id="Phobius"/>
    </source>
</evidence>
<reference evidence="2 3" key="1">
    <citation type="submission" date="2014-08" db="EMBL/GenBank/DDBJ databases">
        <title>Complete genome sequence of Corynebacterium aquilae S-613T(T) (=DSM 44791(T)), isolated from the choana of a healthy golden eagle.</title>
        <authorList>
            <person name="Ruckert C."/>
            <person name="Albersmeier A."/>
            <person name="Winkler A."/>
            <person name="Kalinowski J."/>
        </authorList>
    </citation>
    <scope>NUCLEOTIDE SEQUENCE [LARGE SCALE GENOMIC DNA]</scope>
    <source>
        <strain evidence="2 3">S-613</strain>
    </source>
</reference>
<evidence type="ECO:0000313" key="3">
    <source>
        <dbReference type="Proteomes" id="UP000185478"/>
    </source>
</evidence>
<dbReference type="AlphaFoldDB" id="A0A1L7CDT1"/>